<dbReference type="GO" id="GO:0006955">
    <property type="term" value="P:immune response"/>
    <property type="evidence" value="ECO:0007669"/>
    <property type="project" value="TreeGrafter"/>
</dbReference>
<reference evidence="4" key="1">
    <citation type="submission" date="2021-04" db="EMBL/GenBank/DDBJ databases">
        <authorList>
            <consortium name="Wellcome Sanger Institute Data Sharing"/>
        </authorList>
    </citation>
    <scope>NUCLEOTIDE SEQUENCE [LARGE SCALE GENOMIC DNA]</scope>
</reference>
<feature type="domain" description="Ig-like" evidence="3">
    <location>
        <begin position="274"/>
        <end position="339"/>
    </location>
</feature>
<dbReference type="GO" id="GO:0004888">
    <property type="term" value="F:transmembrane signaling receptor activity"/>
    <property type="evidence" value="ECO:0007669"/>
    <property type="project" value="TreeGrafter"/>
</dbReference>
<dbReference type="InterPro" id="IPR003599">
    <property type="entry name" value="Ig_sub"/>
</dbReference>
<dbReference type="SUPFAM" id="SSF48726">
    <property type="entry name" value="Immunoglobulin"/>
    <property type="match status" value="4"/>
</dbReference>
<evidence type="ECO:0000256" key="2">
    <source>
        <dbReference type="ARBA" id="ARBA00023157"/>
    </source>
</evidence>
<proteinExistence type="predicted"/>
<reference evidence="4" key="3">
    <citation type="submission" date="2025-09" db="UniProtKB">
        <authorList>
            <consortium name="Ensembl"/>
        </authorList>
    </citation>
    <scope>IDENTIFICATION</scope>
</reference>
<dbReference type="InterPro" id="IPR050488">
    <property type="entry name" value="Ig_Fc_receptor"/>
</dbReference>
<feature type="domain" description="Ig-like" evidence="3">
    <location>
        <begin position="1"/>
        <end position="77"/>
    </location>
</feature>
<organism evidence="4 5">
    <name type="scientific">Anabas testudineus</name>
    <name type="common">Climbing perch</name>
    <name type="synonym">Anthias testudineus</name>
    <dbReference type="NCBI Taxonomy" id="64144"/>
    <lineage>
        <taxon>Eukaryota</taxon>
        <taxon>Metazoa</taxon>
        <taxon>Chordata</taxon>
        <taxon>Craniata</taxon>
        <taxon>Vertebrata</taxon>
        <taxon>Euteleostomi</taxon>
        <taxon>Actinopterygii</taxon>
        <taxon>Neopterygii</taxon>
        <taxon>Teleostei</taxon>
        <taxon>Neoteleostei</taxon>
        <taxon>Acanthomorphata</taxon>
        <taxon>Anabantaria</taxon>
        <taxon>Anabantiformes</taxon>
        <taxon>Anabantoidei</taxon>
        <taxon>Anabantidae</taxon>
        <taxon>Anabas</taxon>
    </lineage>
</organism>
<evidence type="ECO:0000259" key="3">
    <source>
        <dbReference type="PROSITE" id="PS50835"/>
    </source>
</evidence>
<evidence type="ECO:0000313" key="4">
    <source>
        <dbReference type="Ensembl" id="ENSATEP00000005323.2"/>
    </source>
</evidence>
<name>A0A3Q1HJY9_ANATE</name>
<dbReference type="GO" id="GO:0009897">
    <property type="term" value="C:external side of plasma membrane"/>
    <property type="evidence" value="ECO:0007669"/>
    <property type="project" value="TreeGrafter"/>
</dbReference>
<dbReference type="OMA" id="KCAVQHP"/>
<feature type="domain" description="Ig-like" evidence="3">
    <location>
        <begin position="90"/>
        <end position="173"/>
    </location>
</feature>
<feature type="domain" description="Ig-like" evidence="3">
    <location>
        <begin position="419"/>
        <end position="515"/>
    </location>
</feature>
<dbReference type="InterPro" id="IPR036179">
    <property type="entry name" value="Ig-like_dom_sf"/>
</dbReference>
<reference evidence="4" key="2">
    <citation type="submission" date="2025-08" db="UniProtKB">
        <authorList>
            <consortium name="Ensembl"/>
        </authorList>
    </citation>
    <scope>IDENTIFICATION</scope>
</reference>
<dbReference type="SMART" id="SM00409">
    <property type="entry name" value="IG"/>
    <property type="match status" value="5"/>
</dbReference>
<dbReference type="InterPro" id="IPR007110">
    <property type="entry name" value="Ig-like_dom"/>
</dbReference>
<evidence type="ECO:0000256" key="1">
    <source>
        <dbReference type="ARBA" id="ARBA00022729"/>
    </source>
</evidence>
<dbReference type="GeneTree" id="ENSGT00940000162700"/>
<dbReference type="Pfam" id="PF13895">
    <property type="entry name" value="Ig_2"/>
    <property type="match status" value="2"/>
</dbReference>
<sequence>TAGPTIIPVGGRVTLSCSVDDSDGWKYDWFRRTSNSNEAQVDGEENRDIRVSQGGIYRCRGRRGKPVYYTDYSDEVTLIQCFYLCLSVSTSVSVTLQPDWSQIFSGEKITVRCEIQGGGDTEWDYEWKTPQSTSHQTHVNYWTLSVSESSSGNYMCRGRNRRDSYSSTHRVIKLTVSQTKPEAELNADIKVIPVGGSVTLSCSVNPSSGWKYYWYRGDQSTELLIRQDDVFKSNGQISVSKEGQYWCRGGRGEPVYYSQYSQSVTIKKLVTVSNKVVVTLHPNWSEIYHGEMITVRCEIQGGDTEWEYEWKTTSSIKPSNQNEFRISSACSSHSGNYRCKGRKKNAQYKTTEWSDFIKLTVNNSKSTSLTVSPDRVQHFTSDSVSLSCEGNSTEWRVRRFPEDSYLSLCSDWGTMTGSTCNISGLNSSAVYWCESGSGQFTNSVNITGHNMILMSPVHPVTEGQSVSLGCRLKTGQKLSNNVFFYQNDKLLQNDTRVELIISAVSKSHEGFYKCQHSGKESPQSWMTVKSE</sequence>
<dbReference type="STRING" id="64144.ENSATEP00000005323"/>
<dbReference type="PANTHER" id="PTHR11481">
    <property type="entry name" value="IMMUNOGLOBULIN FC RECEPTOR"/>
    <property type="match status" value="1"/>
</dbReference>
<evidence type="ECO:0000313" key="5">
    <source>
        <dbReference type="Proteomes" id="UP000265040"/>
    </source>
</evidence>
<dbReference type="Proteomes" id="UP000265040">
    <property type="component" value="Chromosome 18"/>
</dbReference>
<keyword evidence="5" id="KW-1185">Reference proteome</keyword>
<protein>
    <recommendedName>
        <fullName evidence="3">Ig-like domain-containing protein</fullName>
    </recommendedName>
</protein>
<dbReference type="PROSITE" id="PS50835">
    <property type="entry name" value="IG_LIKE"/>
    <property type="match status" value="5"/>
</dbReference>
<dbReference type="PANTHER" id="PTHR11481:SF64">
    <property type="entry name" value="FC RECEPTOR-LIKE PROTEIN 4"/>
    <property type="match status" value="1"/>
</dbReference>
<keyword evidence="1" id="KW-0732">Signal</keyword>
<dbReference type="AlphaFoldDB" id="A0A3Q1HJY9"/>
<dbReference type="Gene3D" id="2.60.40.10">
    <property type="entry name" value="Immunoglobulins"/>
    <property type="match status" value="6"/>
</dbReference>
<accession>A0A3Q1HJY9</accession>
<feature type="domain" description="Ig-like" evidence="3">
    <location>
        <begin position="181"/>
        <end position="265"/>
    </location>
</feature>
<dbReference type="Pfam" id="PF13927">
    <property type="entry name" value="Ig_3"/>
    <property type="match status" value="1"/>
</dbReference>
<dbReference type="InParanoid" id="A0A3Q1HJY9"/>
<keyword evidence="2" id="KW-1015">Disulfide bond</keyword>
<dbReference type="InterPro" id="IPR003598">
    <property type="entry name" value="Ig_sub2"/>
</dbReference>
<dbReference type="Ensembl" id="ENSATET00000005413.3">
    <property type="protein sequence ID" value="ENSATEP00000005323.2"/>
    <property type="gene ID" value="ENSATEG00000003747.3"/>
</dbReference>
<dbReference type="InterPro" id="IPR013783">
    <property type="entry name" value="Ig-like_fold"/>
</dbReference>
<dbReference type="SMART" id="SM00408">
    <property type="entry name" value="IGc2"/>
    <property type="match status" value="5"/>
</dbReference>
<dbReference type="GO" id="GO:0007166">
    <property type="term" value="P:cell surface receptor signaling pathway"/>
    <property type="evidence" value="ECO:0007669"/>
    <property type="project" value="TreeGrafter"/>
</dbReference>